<feature type="non-terminal residue" evidence="10">
    <location>
        <position position="601"/>
    </location>
</feature>
<dbReference type="AlphaFoldDB" id="A0AAV2RRE2"/>
<dbReference type="GO" id="GO:0005789">
    <property type="term" value="C:endoplasmic reticulum membrane"/>
    <property type="evidence" value="ECO:0007669"/>
    <property type="project" value="UniProtKB-SubCell"/>
</dbReference>
<feature type="transmembrane region" description="Helical" evidence="9">
    <location>
        <begin position="165"/>
        <end position="183"/>
    </location>
</feature>
<dbReference type="GO" id="GO:0006488">
    <property type="term" value="P:dolichol-linked oligosaccharide biosynthetic process"/>
    <property type="evidence" value="ECO:0007669"/>
    <property type="project" value="InterPro"/>
</dbReference>
<dbReference type="PANTHER" id="PTHR13117:SF5">
    <property type="entry name" value="PROTEIN RFT1 HOMOLOG"/>
    <property type="match status" value="1"/>
</dbReference>
<evidence type="ECO:0000256" key="8">
    <source>
        <dbReference type="ARBA" id="ARBA00045912"/>
    </source>
</evidence>
<evidence type="ECO:0000256" key="9">
    <source>
        <dbReference type="RuleBase" id="RU365067"/>
    </source>
</evidence>
<evidence type="ECO:0000256" key="3">
    <source>
        <dbReference type="ARBA" id="ARBA00010288"/>
    </source>
</evidence>
<name>A0AAV2RRE2_MEGNR</name>
<reference evidence="10 11" key="1">
    <citation type="submission" date="2024-05" db="EMBL/GenBank/DDBJ databases">
        <authorList>
            <person name="Wallberg A."/>
        </authorList>
    </citation>
    <scope>NUCLEOTIDE SEQUENCE [LARGE SCALE GENOMIC DNA]</scope>
</reference>
<proteinExistence type="inferred from homology"/>
<feature type="transmembrane region" description="Helical" evidence="9">
    <location>
        <begin position="469"/>
        <end position="491"/>
    </location>
</feature>
<feature type="transmembrane region" description="Helical" evidence="9">
    <location>
        <begin position="373"/>
        <end position="392"/>
    </location>
</feature>
<feature type="transmembrane region" description="Helical" evidence="9">
    <location>
        <begin position="55"/>
        <end position="78"/>
    </location>
</feature>
<feature type="transmembrane region" description="Helical" evidence="9">
    <location>
        <begin position="535"/>
        <end position="553"/>
    </location>
</feature>
<feature type="transmembrane region" description="Helical" evidence="9">
    <location>
        <begin position="123"/>
        <end position="145"/>
    </location>
</feature>
<feature type="transmembrane region" description="Helical" evidence="9">
    <location>
        <begin position="412"/>
        <end position="432"/>
    </location>
</feature>
<comment type="pathway">
    <text evidence="2">Protein modification; protein glycosylation.</text>
</comment>
<comment type="subcellular location">
    <subcellularLocation>
        <location evidence="1 9">Endoplasmic reticulum membrane</location>
        <topology evidence="1 9">Multi-pass membrane protein</topology>
    </subcellularLocation>
</comment>
<dbReference type="Pfam" id="PF04506">
    <property type="entry name" value="Rft-1"/>
    <property type="match status" value="1"/>
</dbReference>
<feature type="transmembrane region" description="Helical" evidence="9">
    <location>
        <begin position="512"/>
        <end position="529"/>
    </location>
</feature>
<evidence type="ECO:0000313" key="10">
    <source>
        <dbReference type="EMBL" id="CAL4139687.1"/>
    </source>
</evidence>
<evidence type="ECO:0000256" key="1">
    <source>
        <dbReference type="ARBA" id="ARBA00004477"/>
    </source>
</evidence>
<feature type="transmembrane region" description="Helical" evidence="9">
    <location>
        <begin position="84"/>
        <end position="102"/>
    </location>
</feature>
<keyword evidence="4 9" id="KW-0812">Transmembrane</keyword>
<comment type="caution">
    <text evidence="10">The sequence shown here is derived from an EMBL/GenBank/DDBJ whole genome shotgun (WGS) entry which is preliminary data.</text>
</comment>
<keyword evidence="7 9" id="KW-0472">Membrane</keyword>
<evidence type="ECO:0000256" key="2">
    <source>
        <dbReference type="ARBA" id="ARBA00004922"/>
    </source>
</evidence>
<keyword evidence="11" id="KW-1185">Reference proteome</keyword>
<evidence type="ECO:0000313" key="11">
    <source>
        <dbReference type="Proteomes" id="UP001497623"/>
    </source>
</evidence>
<accession>A0AAV2RRE2</accession>
<keyword evidence="6 9" id="KW-1133">Transmembrane helix</keyword>
<keyword evidence="5" id="KW-0256">Endoplasmic reticulum</keyword>
<dbReference type="PANTHER" id="PTHR13117">
    <property type="entry name" value="ENDOPLASMIC RETICULUM MULTISPAN TRANSMEMBRANE PROTEIN-RELATED"/>
    <property type="match status" value="1"/>
</dbReference>
<dbReference type="GO" id="GO:0034203">
    <property type="term" value="P:glycolipid translocation"/>
    <property type="evidence" value="ECO:0007669"/>
    <property type="project" value="TreeGrafter"/>
</dbReference>
<dbReference type="EMBL" id="CAXKWB010031525">
    <property type="protein sequence ID" value="CAL4139687.1"/>
    <property type="molecule type" value="Genomic_DNA"/>
</dbReference>
<protein>
    <recommendedName>
        <fullName evidence="9">Protein RFT1 homolog</fullName>
    </recommendedName>
</protein>
<sequence length="601" mass="68391">MVVFNNSSNTICLSCINKKVTGGKAQLGPLQPGIIISSIMEGDAQKLKSNMLLSAAYDTILQICLRILSFVLNAFIVRHVSREVFAVMTVRLHLLYATGLLLSREAFRRAALSSKGFKEIHKLINLVWISSIVAFPITIACYYIWLNVMDPPQENITQHYRSGVFSMIICVLIEVATEVPFILGEIQLWSKTKVIVEGIMQVSRTVLFAFSVYMWPHQSVLMYGISYILGSLLYLILYYGIFAYKLSNKEESKKLPIHSLYQLFPRITAGKYFPEIDTELGLLAWSFFKQGWLKEVLTEGEWYLMSFFTLISLAQQGTYQVVNNLGSLAARLVFRSVEAAAYKYFAQMIYRGKSLADQDAEKVNQVAQSLSKLLRGLILISLVIITFGWSYSNLLLRIYGGETLSEGIGTPLMRTQCIFIVFLAINGITEAYTFAVMDDAQLGFYNRLLIAFTILYVSSAVILSNYFGAIGFVIANSLNMSLRIVYSFWYIHMHYKNAKNHPLSSFQIPGKLLRMFIIVFIFTQLSEQFVYPKSIILHVLIGVLCLIIVMYAVRWDLQVIYEKILKFISSILSKIVKTNEENGSEKFSNVWLVDSLHHFLY</sequence>
<evidence type="ECO:0000256" key="5">
    <source>
        <dbReference type="ARBA" id="ARBA00022824"/>
    </source>
</evidence>
<feature type="transmembrane region" description="Helical" evidence="9">
    <location>
        <begin position="221"/>
        <end position="244"/>
    </location>
</feature>
<evidence type="ECO:0000256" key="6">
    <source>
        <dbReference type="ARBA" id="ARBA00022989"/>
    </source>
</evidence>
<feature type="transmembrane region" description="Helical" evidence="9">
    <location>
        <begin position="444"/>
        <end position="463"/>
    </location>
</feature>
<comment type="function">
    <text evidence="8 9">Intramembrane glycolipid transporter that operates in the biosynthetic pathway of dolichol-linked oligosaccharides, the glycan precursors employed in protein asparagine (N)-glycosylation. The sequential addition of sugars to dolichol pyrophosphate produces dolichol-linked oligosaccharides containing fourteen sugars, including two GlcNAcs, nine mannoses and three glucoses. Once assembled, the oligosaccharide is transferred from the lipid to nascent proteins by oligosaccharyltransferases. The assembly of dolichol-linked oligosaccharides begins on the cytosolic side of the endoplasmic reticulum membrane and finishes in its lumen. RFT1 could mediate the translocation of the cytosolically oriented intermediate DolPP-GlcNAc2Man5, produced by ALG11, into the ER lumen where dolichol-linked oligosaccharides assembly continues. However, the intramembrane lipid transporter activity could not be confirmed in vitro.</text>
</comment>
<gene>
    <name evidence="10" type="ORF">MNOR_LOCUS28490</name>
</gene>
<organism evidence="10 11">
    <name type="scientific">Meganyctiphanes norvegica</name>
    <name type="common">Northern krill</name>
    <name type="synonym">Thysanopoda norvegica</name>
    <dbReference type="NCBI Taxonomy" id="48144"/>
    <lineage>
        <taxon>Eukaryota</taxon>
        <taxon>Metazoa</taxon>
        <taxon>Ecdysozoa</taxon>
        <taxon>Arthropoda</taxon>
        <taxon>Crustacea</taxon>
        <taxon>Multicrustacea</taxon>
        <taxon>Malacostraca</taxon>
        <taxon>Eumalacostraca</taxon>
        <taxon>Eucarida</taxon>
        <taxon>Euphausiacea</taxon>
        <taxon>Euphausiidae</taxon>
        <taxon>Meganyctiphanes</taxon>
    </lineage>
</organism>
<evidence type="ECO:0000256" key="4">
    <source>
        <dbReference type="ARBA" id="ARBA00022692"/>
    </source>
</evidence>
<comment type="similarity">
    <text evidence="3 9">Belongs to the RFT1 family.</text>
</comment>
<evidence type="ECO:0000256" key="7">
    <source>
        <dbReference type="ARBA" id="ARBA00023136"/>
    </source>
</evidence>
<dbReference type="Proteomes" id="UP001497623">
    <property type="component" value="Unassembled WGS sequence"/>
</dbReference>
<dbReference type="InterPro" id="IPR007594">
    <property type="entry name" value="RFT1"/>
</dbReference>